<proteinExistence type="predicted"/>
<evidence type="ECO:0000313" key="2">
    <source>
        <dbReference type="Proteomes" id="UP000585474"/>
    </source>
</evidence>
<dbReference type="Proteomes" id="UP000585474">
    <property type="component" value="Unassembled WGS sequence"/>
</dbReference>
<dbReference type="EMBL" id="BJWL01000003">
    <property type="protein sequence ID" value="GFY85062.1"/>
    <property type="molecule type" value="Genomic_DNA"/>
</dbReference>
<evidence type="ECO:0000313" key="1">
    <source>
        <dbReference type="EMBL" id="GFY85062.1"/>
    </source>
</evidence>
<comment type="caution">
    <text evidence="1">The sequence shown here is derived from an EMBL/GenBank/DDBJ whole genome shotgun (WGS) entry which is preliminary data.</text>
</comment>
<gene>
    <name evidence="1" type="ORF">Acr_03g0018360</name>
</gene>
<accession>A0A7J0EFD5</accession>
<sequence length="59" mass="6263">MGREVRVFTMELSGWELETIGVDGVVVAMDGGKVQWTGMYGGDGGMKREGGSWPEGVLG</sequence>
<dbReference type="AlphaFoldDB" id="A0A7J0EFD5"/>
<keyword evidence="2" id="KW-1185">Reference proteome</keyword>
<organism evidence="1 2">
    <name type="scientific">Actinidia rufa</name>
    <dbReference type="NCBI Taxonomy" id="165716"/>
    <lineage>
        <taxon>Eukaryota</taxon>
        <taxon>Viridiplantae</taxon>
        <taxon>Streptophyta</taxon>
        <taxon>Embryophyta</taxon>
        <taxon>Tracheophyta</taxon>
        <taxon>Spermatophyta</taxon>
        <taxon>Magnoliopsida</taxon>
        <taxon>eudicotyledons</taxon>
        <taxon>Gunneridae</taxon>
        <taxon>Pentapetalae</taxon>
        <taxon>asterids</taxon>
        <taxon>Ericales</taxon>
        <taxon>Actinidiaceae</taxon>
        <taxon>Actinidia</taxon>
    </lineage>
</organism>
<reference evidence="1 2" key="1">
    <citation type="submission" date="2019-07" db="EMBL/GenBank/DDBJ databases">
        <title>De Novo Assembly of kiwifruit Actinidia rufa.</title>
        <authorList>
            <person name="Sugita-Konishi S."/>
            <person name="Sato K."/>
            <person name="Mori E."/>
            <person name="Abe Y."/>
            <person name="Kisaki G."/>
            <person name="Hamano K."/>
            <person name="Suezawa K."/>
            <person name="Otani M."/>
            <person name="Fukuda T."/>
            <person name="Manabe T."/>
            <person name="Gomi K."/>
            <person name="Tabuchi M."/>
            <person name="Akimitsu K."/>
            <person name="Kataoka I."/>
        </authorList>
    </citation>
    <scope>NUCLEOTIDE SEQUENCE [LARGE SCALE GENOMIC DNA]</scope>
    <source>
        <strain evidence="2">cv. Fuchu</strain>
    </source>
</reference>
<name>A0A7J0EFD5_9ERIC</name>
<protein>
    <submittedName>
        <fullName evidence="1">Uncharacterized protein</fullName>
    </submittedName>
</protein>